<keyword evidence="9" id="KW-1185">Reference proteome</keyword>
<feature type="transmembrane region" description="Helical" evidence="6">
    <location>
        <begin position="365"/>
        <end position="384"/>
    </location>
</feature>
<dbReference type="PANTHER" id="PTHR12428">
    <property type="entry name" value="OXA1"/>
    <property type="match status" value="1"/>
</dbReference>
<evidence type="ECO:0000256" key="3">
    <source>
        <dbReference type="ARBA" id="ARBA00022989"/>
    </source>
</evidence>
<evidence type="ECO:0000256" key="1">
    <source>
        <dbReference type="ARBA" id="ARBA00004141"/>
    </source>
</evidence>
<dbReference type="PANTHER" id="PTHR12428:SF65">
    <property type="entry name" value="CYTOCHROME C OXIDASE ASSEMBLY PROTEIN COX18, MITOCHONDRIAL"/>
    <property type="match status" value="1"/>
</dbReference>
<dbReference type="Pfam" id="PF02096">
    <property type="entry name" value="60KD_IMP"/>
    <property type="match status" value="1"/>
</dbReference>
<dbReference type="SUPFAM" id="SSF53649">
    <property type="entry name" value="Alkaline phosphatase-like"/>
    <property type="match status" value="1"/>
</dbReference>
<keyword evidence="3 6" id="KW-1133">Transmembrane helix</keyword>
<feature type="transmembrane region" description="Helical" evidence="6">
    <location>
        <begin position="340"/>
        <end position="358"/>
    </location>
</feature>
<keyword evidence="2 5" id="KW-0812">Transmembrane</keyword>
<feature type="transmembrane region" description="Helical" evidence="6">
    <location>
        <begin position="143"/>
        <end position="163"/>
    </location>
</feature>
<proteinExistence type="inferred from homology"/>
<evidence type="ECO:0000259" key="7">
    <source>
        <dbReference type="Pfam" id="PF02096"/>
    </source>
</evidence>
<comment type="subcellular location">
    <subcellularLocation>
        <location evidence="1 5">Membrane</location>
        <topology evidence="1 5">Multi-pass membrane protein</topology>
    </subcellularLocation>
</comment>
<dbReference type="Gene3D" id="3.40.720.10">
    <property type="entry name" value="Alkaline Phosphatase, subunit A"/>
    <property type="match status" value="1"/>
</dbReference>
<evidence type="ECO:0000256" key="5">
    <source>
        <dbReference type="RuleBase" id="RU003945"/>
    </source>
</evidence>
<feature type="domain" description="Membrane insertase YidC/Oxa/ALB C-terminal" evidence="7">
    <location>
        <begin position="32"/>
        <end position="219"/>
    </location>
</feature>
<protein>
    <submittedName>
        <fullName evidence="8">60 kDa inner membrane insertion protein</fullName>
    </submittedName>
</protein>
<dbReference type="EMBL" id="AGRW01000051">
    <property type="protein sequence ID" value="EIC01267.1"/>
    <property type="molecule type" value="Genomic_DNA"/>
</dbReference>
<dbReference type="eggNOG" id="COG3119">
    <property type="taxonomic scope" value="Bacteria"/>
</dbReference>
<dbReference type="STRING" id="907348.TresaDRAFT_0404"/>
<evidence type="ECO:0000256" key="6">
    <source>
        <dbReference type="SAM" id="Phobius"/>
    </source>
</evidence>
<dbReference type="Proteomes" id="UP000003571">
    <property type="component" value="Unassembled WGS sequence"/>
</dbReference>
<keyword evidence="4 6" id="KW-0472">Membrane</keyword>
<feature type="transmembrane region" description="Helical" evidence="6">
    <location>
        <begin position="291"/>
        <end position="311"/>
    </location>
</feature>
<dbReference type="GO" id="GO:0032977">
    <property type="term" value="F:membrane insertase activity"/>
    <property type="evidence" value="ECO:0007669"/>
    <property type="project" value="InterPro"/>
</dbReference>
<gene>
    <name evidence="8" type="ORF">TresaDRAFT_0404</name>
</gene>
<evidence type="ECO:0000256" key="2">
    <source>
        <dbReference type="ARBA" id="ARBA00022692"/>
    </source>
</evidence>
<reference evidence="8 9" key="1">
    <citation type="submission" date="2011-09" db="EMBL/GenBank/DDBJ databases">
        <title>The draft genome of Treponema saccharophilum DSM 2985.</title>
        <authorList>
            <consortium name="US DOE Joint Genome Institute (JGI-PGF)"/>
            <person name="Lucas S."/>
            <person name="Copeland A."/>
            <person name="Lapidus A."/>
            <person name="Glavina del Rio T."/>
            <person name="Dalin E."/>
            <person name="Tice H."/>
            <person name="Bruce D."/>
            <person name="Goodwin L."/>
            <person name="Pitluck S."/>
            <person name="Peters L."/>
            <person name="Kyrpides N."/>
            <person name="Mavromatis K."/>
            <person name="Ivanova N."/>
            <person name="Markowitz V."/>
            <person name="Cheng J.-F."/>
            <person name="Hugenholtz P."/>
            <person name="Woyke T."/>
            <person name="Wu D."/>
            <person name="Gronow S."/>
            <person name="Wellnitz S."/>
            <person name="Brambilla E."/>
            <person name="Klenk H.-P."/>
            <person name="Eisen J.A."/>
        </authorList>
    </citation>
    <scope>NUCLEOTIDE SEQUENCE [LARGE SCALE GENOMIC DNA]</scope>
    <source>
        <strain evidence="8 9">DSM 2985</strain>
    </source>
</reference>
<feature type="transmembrane region" description="Helical" evidence="6">
    <location>
        <begin position="31"/>
        <end position="53"/>
    </location>
</feature>
<dbReference type="eggNOG" id="COG0706">
    <property type="taxonomic scope" value="Bacteria"/>
</dbReference>
<feature type="transmembrane region" description="Helical" evidence="6">
    <location>
        <begin position="100"/>
        <end position="122"/>
    </location>
</feature>
<dbReference type="InterPro" id="IPR028055">
    <property type="entry name" value="YidC/Oxa/ALB_C"/>
</dbReference>
<dbReference type="InterPro" id="IPR017850">
    <property type="entry name" value="Alkaline_phosphatase_core_sf"/>
</dbReference>
<dbReference type="OrthoDB" id="354737at2"/>
<feature type="transmembrane region" description="Helical" evidence="6">
    <location>
        <begin position="227"/>
        <end position="245"/>
    </location>
</feature>
<organism evidence="8 9">
    <name type="scientific">Treponema saccharophilum DSM 2985</name>
    <dbReference type="NCBI Taxonomy" id="907348"/>
    <lineage>
        <taxon>Bacteria</taxon>
        <taxon>Pseudomonadati</taxon>
        <taxon>Spirochaetota</taxon>
        <taxon>Spirochaetia</taxon>
        <taxon>Spirochaetales</taxon>
        <taxon>Treponemataceae</taxon>
        <taxon>Treponema</taxon>
    </lineage>
</organism>
<name>H7EMI2_9SPIR</name>
<accession>H7EMI2</accession>
<feature type="transmembrane region" description="Helical" evidence="6">
    <location>
        <begin position="410"/>
        <end position="428"/>
    </location>
</feature>
<evidence type="ECO:0000313" key="8">
    <source>
        <dbReference type="EMBL" id="EIC01267.1"/>
    </source>
</evidence>
<dbReference type="PATRIC" id="fig|907348.3.peg.2157"/>
<feature type="transmembrane region" description="Helical" evidence="6">
    <location>
        <begin position="435"/>
        <end position="453"/>
    </location>
</feature>
<dbReference type="AlphaFoldDB" id="H7EMI2"/>
<sequence length="907" mass="102888">MGTLINSLVIYPLTQIIELVFMFCKKLFDDTGFAIIGVSCAVSLLTLPLYIVAEHWQQIERNKQKAMKSQIEKIKAVFKGNEQYMILSTYYRQQHYHPIMALRSAFGLLIQIPFFTAAYACLSHMTALQGHSFLFIRDMGAPDSLFMIGAFHVNVLPILMTIINMVSGTIYTRGFPIKDKLYTYGLALIFVIILYDSPAGLVMYWTMNNLFSLVKNIFYKMRHPVKALYYIACALVTALIIWIFAAHVLSITRALLVSFVFALVYPAPLYVRFANWLIDNPYTSLRDNFKLRLSLFAVSAVALTLLLGYFIPTNLIASSPEEFSGIDGIGNPMFFVKNTLSQAAGFCLVWASLIFFLYHERMQTLIATGLSIIFGMCILNNFAFPEDYGNLSKLLIFTDIGTVDSTPIKIAINALALAIFAAALFFVFKCNKTKIFNSVLSLAAISLFGMGVMNSVTITKGYKSYEEKVKANGIASMSKIEPIFHLSKTGKNVLYIYLDKAQNRYIEEMFREIPELQEQFSGFTLYKNTVSFNGHTLLGAPSVYGGYEYTPEAMNARSDVSLVDKQNECLLVLPRIFTEQTDGNWSATVTDSTWANYSWTPDLSIYKGYPSIDAHLTDAVYLDLWYKEHQDTAQISVTSDTLKRNILWYGFFKSSPLFLRPAFYNDGVYWSANKTNDDFNDYLNGYSVLDYLKRFTDFNASKENVYINLTNNCPHDSLFLQAPEYRPSSKITNKGTSSFANDSLYHSNAGAIRRIGEWFQYLKSEGVYDNCRIVLVADHGSSGKEGEYVWDEKFEKMQPGHYHPLLMFKDFNESGNLKVNTDFMTNADTPLLLTQGIVDNPTNPFTGKKLEADKENGALICTSDIFMPYQNSSKYVFTVKDDQWLRVSGNIFDSANWSFEPHKQEKK</sequence>
<feature type="transmembrane region" description="Helical" evidence="6">
    <location>
        <begin position="183"/>
        <end position="206"/>
    </location>
</feature>
<dbReference type="GO" id="GO:0005886">
    <property type="term" value="C:plasma membrane"/>
    <property type="evidence" value="ECO:0007669"/>
    <property type="project" value="TreeGrafter"/>
</dbReference>
<dbReference type="RefSeq" id="WP_002705528.1">
    <property type="nucleotide sequence ID" value="NZ_AGRW01000051.1"/>
</dbReference>
<evidence type="ECO:0000256" key="4">
    <source>
        <dbReference type="ARBA" id="ARBA00023136"/>
    </source>
</evidence>
<comment type="similarity">
    <text evidence="5">Belongs to the OXA1/ALB3/YidC family.</text>
</comment>
<comment type="caution">
    <text evidence="8">The sequence shown here is derived from an EMBL/GenBank/DDBJ whole genome shotgun (WGS) entry which is preliminary data.</text>
</comment>
<dbReference type="GO" id="GO:0051205">
    <property type="term" value="P:protein insertion into membrane"/>
    <property type="evidence" value="ECO:0007669"/>
    <property type="project" value="TreeGrafter"/>
</dbReference>
<dbReference type="InterPro" id="IPR001708">
    <property type="entry name" value="YidC/ALB3/OXA1/COX18"/>
</dbReference>
<evidence type="ECO:0000313" key="9">
    <source>
        <dbReference type="Proteomes" id="UP000003571"/>
    </source>
</evidence>